<gene>
    <name evidence="2" type="ORF">BN1044_03731</name>
</gene>
<accession>A0A1C6Z4T2</accession>
<proteinExistence type="predicted"/>
<dbReference type="InterPro" id="IPR012337">
    <property type="entry name" value="RNaseH-like_sf"/>
</dbReference>
<evidence type="ECO:0000259" key="1">
    <source>
        <dbReference type="Pfam" id="PF16473"/>
    </source>
</evidence>
<dbReference type="InterPro" id="IPR036397">
    <property type="entry name" value="RNaseH_sf"/>
</dbReference>
<dbReference type="EMBL" id="FMIQ01000068">
    <property type="protein sequence ID" value="SCM54232.1"/>
    <property type="molecule type" value="Genomic_DNA"/>
</dbReference>
<feature type="domain" description="3'-5' exoribonuclease Rv2179c-like" evidence="1">
    <location>
        <begin position="3"/>
        <end position="191"/>
    </location>
</feature>
<dbReference type="AlphaFoldDB" id="A0A1C6Z4T2"/>
<dbReference type="InterPro" id="IPR033390">
    <property type="entry name" value="Rv2179c-like"/>
</dbReference>
<dbReference type="GO" id="GO:0003676">
    <property type="term" value="F:nucleic acid binding"/>
    <property type="evidence" value="ECO:0007669"/>
    <property type="project" value="InterPro"/>
</dbReference>
<sequence>MINTIVIDTETMDVRPSALILSIGAFAFDVANLEGTRESILAVSREPELSDYSANAFYCLLDANDQLMLGRSVSKDTQHWWRNQKQDAQEALSGDRESLADQLLNLNSWIAQHPGVTIYFRGTDFDGSILESAYRSCRMECPWKYNGKRDVRTYIDALTGGKKGYVPDHQPYFQMIKHNALHDAMNDAEQMAIAKSCFAAVVKVA</sequence>
<reference evidence="2 3" key="1">
    <citation type="submission" date="2016-09" db="EMBL/GenBank/DDBJ databases">
        <authorList>
            <person name="Capua I."/>
            <person name="De Benedictis P."/>
            <person name="Joannis T."/>
            <person name="Lombin L.H."/>
            <person name="Cattoli G."/>
        </authorList>
    </citation>
    <scope>NUCLEOTIDE SEQUENCE [LARGE SCALE GENOMIC DNA]</scope>
    <source>
        <strain evidence="2 3">GB001</strain>
    </source>
</reference>
<evidence type="ECO:0000313" key="3">
    <source>
        <dbReference type="Proteomes" id="UP000094844"/>
    </source>
</evidence>
<dbReference type="Pfam" id="PF16473">
    <property type="entry name" value="Rv2179c-like"/>
    <property type="match status" value="1"/>
</dbReference>
<dbReference type="SUPFAM" id="SSF53098">
    <property type="entry name" value="Ribonuclease H-like"/>
    <property type="match status" value="1"/>
</dbReference>
<protein>
    <recommendedName>
        <fullName evidence="1">3'-5' exoribonuclease Rv2179c-like domain-containing protein</fullName>
    </recommendedName>
</protein>
<organism evidence="2 3">
    <name type="scientific">Hafnia alvei</name>
    <dbReference type="NCBI Taxonomy" id="569"/>
    <lineage>
        <taxon>Bacteria</taxon>
        <taxon>Pseudomonadati</taxon>
        <taxon>Pseudomonadota</taxon>
        <taxon>Gammaproteobacteria</taxon>
        <taxon>Enterobacterales</taxon>
        <taxon>Hafniaceae</taxon>
        <taxon>Hafnia</taxon>
    </lineage>
</organism>
<dbReference type="Gene3D" id="3.30.420.10">
    <property type="entry name" value="Ribonuclease H-like superfamily/Ribonuclease H"/>
    <property type="match status" value="1"/>
</dbReference>
<dbReference type="OrthoDB" id="256590at2"/>
<evidence type="ECO:0000313" key="2">
    <source>
        <dbReference type="EMBL" id="SCM54232.1"/>
    </source>
</evidence>
<name>A0A1C6Z4T2_HAFAL</name>
<dbReference type="Proteomes" id="UP000094844">
    <property type="component" value="Unassembled WGS sequence"/>
</dbReference>
<dbReference type="RefSeq" id="WP_072309945.1">
    <property type="nucleotide sequence ID" value="NZ_FMIQ01000068.1"/>
</dbReference>